<comment type="caution">
    <text evidence="2">The sequence shown here is derived from an EMBL/GenBank/DDBJ whole genome shotgun (WGS) entry which is preliminary data.</text>
</comment>
<feature type="compositionally biased region" description="Polar residues" evidence="1">
    <location>
        <begin position="8"/>
        <end position="17"/>
    </location>
</feature>
<organism evidence="2 3">
    <name type="scientific">Nonomuraea helvata</name>
    <dbReference type="NCBI Taxonomy" id="37484"/>
    <lineage>
        <taxon>Bacteria</taxon>
        <taxon>Bacillati</taxon>
        <taxon>Actinomycetota</taxon>
        <taxon>Actinomycetes</taxon>
        <taxon>Streptosporangiales</taxon>
        <taxon>Streptosporangiaceae</taxon>
        <taxon>Nonomuraea</taxon>
    </lineage>
</organism>
<accession>A0ABV5SL79</accession>
<keyword evidence="3" id="KW-1185">Reference proteome</keyword>
<feature type="region of interest" description="Disordered" evidence="1">
    <location>
        <begin position="1"/>
        <end position="28"/>
    </location>
</feature>
<sequence length="55" mass="6030">MPSGRVNGDSTATSSLKQFPDRAHSPVIDGGWRAVADHVLVWLAEREVRTGPSKW</sequence>
<evidence type="ECO:0000313" key="3">
    <source>
        <dbReference type="Proteomes" id="UP001589532"/>
    </source>
</evidence>
<gene>
    <name evidence="2" type="ORF">ACFFSA_49675</name>
</gene>
<protein>
    <recommendedName>
        <fullName evidence="4">Alpha/beta hydrolase</fullName>
    </recommendedName>
</protein>
<evidence type="ECO:0000256" key="1">
    <source>
        <dbReference type="SAM" id="MobiDB-lite"/>
    </source>
</evidence>
<dbReference type="Proteomes" id="UP001589532">
    <property type="component" value="Unassembled WGS sequence"/>
</dbReference>
<reference evidence="2 3" key="1">
    <citation type="submission" date="2024-09" db="EMBL/GenBank/DDBJ databases">
        <authorList>
            <person name="Sun Q."/>
            <person name="Mori K."/>
        </authorList>
    </citation>
    <scope>NUCLEOTIDE SEQUENCE [LARGE SCALE GENOMIC DNA]</scope>
    <source>
        <strain evidence="2 3">JCM 3143</strain>
    </source>
</reference>
<dbReference type="EMBL" id="JBHMBW010000104">
    <property type="protein sequence ID" value="MFB9631181.1"/>
    <property type="molecule type" value="Genomic_DNA"/>
</dbReference>
<proteinExistence type="predicted"/>
<dbReference type="RefSeq" id="WP_344999631.1">
    <property type="nucleotide sequence ID" value="NZ_BAAAXV010000009.1"/>
</dbReference>
<evidence type="ECO:0008006" key="4">
    <source>
        <dbReference type="Google" id="ProtNLM"/>
    </source>
</evidence>
<evidence type="ECO:0000313" key="2">
    <source>
        <dbReference type="EMBL" id="MFB9631181.1"/>
    </source>
</evidence>
<name>A0ABV5SL79_9ACTN</name>